<dbReference type="InterPro" id="IPR009061">
    <property type="entry name" value="DNA-bd_dom_put_sf"/>
</dbReference>
<gene>
    <name evidence="2" type="ORF">HF999_21465</name>
</gene>
<sequence>MTRSELQRRVRELLTIKQLAERYNIPEATWRYWRATGRGPAAIVLGPRKLLYDAEVVERWLDAHAEPEGA</sequence>
<dbReference type="RefSeq" id="WP_168547818.1">
    <property type="nucleotide sequence ID" value="NZ_BAAAKS010000010.1"/>
</dbReference>
<protein>
    <submittedName>
        <fullName evidence="2">Helix-turn-helix domain-containing protein</fullName>
    </submittedName>
</protein>
<proteinExistence type="predicted"/>
<dbReference type="AlphaFoldDB" id="A0A846X8L1"/>
<accession>A0A846X8L1</accession>
<feature type="domain" description="Helix-turn-helix" evidence="1">
    <location>
        <begin position="13"/>
        <end position="64"/>
    </location>
</feature>
<dbReference type="Proteomes" id="UP000582646">
    <property type="component" value="Unassembled WGS sequence"/>
</dbReference>
<dbReference type="InterPro" id="IPR041657">
    <property type="entry name" value="HTH_17"/>
</dbReference>
<evidence type="ECO:0000259" key="1">
    <source>
        <dbReference type="Pfam" id="PF12728"/>
    </source>
</evidence>
<dbReference type="SUPFAM" id="SSF46955">
    <property type="entry name" value="Putative DNA-binding domain"/>
    <property type="match status" value="1"/>
</dbReference>
<organism evidence="2 3">
    <name type="scientific">Tsukamurella spumae</name>
    <dbReference type="NCBI Taxonomy" id="44753"/>
    <lineage>
        <taxon>Bacteria</taxon>
        <taxon>Bacillati</taxon>
        <taxon>Actinomycetota</taxon>
        <taxon>Actinomycetes</taxon>
        <taxon>Mycobacteriales</taxon>
        <taxon>Tsukamurellaceae</taxon>
        <taxon>Tsukamurella</taxon>
    </lineage>
</organism>
<comment type="caution">
    <text evidence="2">The sequence shown here is derived from an EMBL/GenBank/DDBJ whole genome shotgun (WGS) entry which is preliminary data.</text>
</comment>
<keyword evidence="3" id="KW-1185">Reference proteome</keyword>
<evidence type="ECO:0000313" key="3">
    <source>
        <dbReference type="Proteomes" id="UP000582646"/>
    </source>
</evidence>
<dbReference type="Pfam" id="PF12728">
    <property type="entry name" value="HTH_17"/>
    <property type="match status" value="1"/>
</dbReference>
<dbReference type="EMBL" id="JAAXOQ010000050">
    <property type="protein sequence ID" value="NKY20925.1"/>
    <property type="molecule type" value="Genomic_DNA"/>
</dbReference>
<name>A0A846X8L1_9ACTN</name>
<evidence type="ECO:0000313" key="2">
    <source>
        <dbReference type="EMBL" id="NKY20925.1"/>
    </source>
</evidence>
<reference evidence="2 3" key="1">
    <citation type="submission" date="2020-04" db="EMBL/GenBank/DDBJ databases">
        <title>MicrobeNet Type strains.</title>
        <authorList>
            <person name="Nicholson A.C."/>
        </authorList>
    </citation>
    <scope>NUCLEOTIDE SEQUENCE [LARGE SCALE GENOMIC DNA]</scope>
    <source>
        <strain evidence="2 3">DSM 44113</strain>
    </source>
</reference>